<accession>A0ABR7D3F5</accession>
<dbReference type="RefSeq" id="WP_186977204.1">
    <property type="nucleotide sequence ID" value="NZ_JACOOH010000007.1"/>
</dbReference>
<keyword evidence="4" id="KW-1185">Reference proteome</keyword>
<evidence type="ECO:0000256" key="1">
    <source>
        <dbReference type="SAM" id="MobiDB-lite"/>
    </source>
</evidence>
<keyword evidence="2" id="KW-1133">Transmembrane helix</keyword>
<keyword evidence="2" id="KW-0472">Membrane</keyword>
<feature type="transmembrane region" description="Helical" evidence="2">
    <location>
        <begin position="6"/>
        <end position="26"/>
    </location>
</feature>
<protein>
    <submittedName>
        <fullName evidence="3">Uncharacterized protein</fullName>
    </submittedName>
</protein>
<feature type="region of interest" description="Disordered" evidence="1">
    <location>
        <begin position="53"/>
        <end position="72"/>
    </location>
</feature>
<sequence>MLGTYFIIILVLVGIAFIGLGITTFFSKKKKFPNTHIGKSEAMRERGISCAATTDRKERESYKPIEIGKDEE</sequence>
<reference evidence="3 4" key="1">
    <citation type="submission" date="2020-08" db="EMBL/GenBank/DDBJ databases">
        <title>Genome public.</title>
        <authorList>
            <person name="Liu C."/>
            <person name="Sun Q."/>
        </authorList>
    </citation>
    <scope>NUCLEOTIDE SEQUENCE [LARGE SCALE GENOMIC DNA]</scope>
    <source>
        <strain evidence="3 4">NSJ-56</strain>
    </source>
</reference>
<gene>
    <name evidence="3" type="ORF">H8S64_15355</name>
</gene>
<proteinExistence type="predicted"/>
<organism evidence="3 4">
    <name type="scientific">Butyricimonas hominis</name>
    <dbReference type="NCBI Taxonomy" id="2763032"/>
    <lineage>
        <taxon>Bacteria</taxon>
        <taxon>Pseudomonadati</taxon>
        <taxon>Bacteroidota</taxon>
        <taxon>Bacteroidia</taxon>
        <taxon>Bacteroidales</taxon>
        <taxon>Odoribacteraceae</taxon>
        <taxon>Butyricimonas</taxon>
    </lineage>
</organism>
<name>A0ABR7D3F5_9BACT</name>
<dbReference type="Proteomes" id="UP000646484">
    <property type="component" value="Unassembled WGS sequence"/>
</dbReference>
<dbReference type="EMBL" id="JACOOH010000007">
    <property type="protein sequence ID" value="MBC5622473.1"/>
    <property type="molecule type" value="Genomic_DNA"/>
</dbReference>
<feature type="compositionally biased region" description="Basic and acidic residues" evidence="1">
    <location>
        <begin position="54"/>
        <end position="72"/>
    </location>
</feature>
<evidence type="ECO:0000313" key="3">
    <source>
        <dbReference type="EMBL" id="MBC5622473.1"/>
    </source>
</evidence>
<evidence type="ECO:0000256" key="2">
    <source>
        <dbReference type="SAM" id="Phobius"/>
    </source>
</evidence>
<evidence type="ECO:0000313" key="4">
    <source>
        <dbReference type="Proteomes" id="UP000646484"/>
    </source>
</evidence>
<keyword evidence="2" id="KW-0812">Transmembrane</keyword>
<comment type="caution">
    <text evidence="3">The sequence shown here is derived from an EMBL/GenBank/DDBJ whole genome shotgun (WGS) entry which is preliminary data.</text>
</comment>